<keyword evidence="2" id="KW-1003">Cell membrane</keyword>
<feature type="transmembrane region" description="Helical" evidence="7">
    <location>
        <begin position="113"/>
        <end position="132"/>
    </location>
</feature>
<feature type="transmembrane region" description="Helical" evidence="7">
    <location>
        <begin position="188"/>
        <end position="209"/>
    </location>
</feature>
<sequence>MIYITVLIFFFIIELIYFKFADLFNIIDKPNERSSHKQITILGGGVLFYFAVVLYSFLNGILYPWFLIGMTLIAIISFVDDIRPQSYKVRLAIHLMSILLLFYQIGMYELPWYYFPIALVISVGILNAYNFMDGINVMIGIYTIVVLGSLWYINLFYLNFVDGQIIYYLMLALIVFNFFNFRRNAKCFAGDVGALSLAFVVVFLVGFLILKSEDFKWIGLLSVFGVDTILTIIHRLILKENIFVAHRKHLFQLFANELKYSHLIVSVSYAVIQIVISIGLIVFENYGFWYLSCVISLLSLIYYLLKKKYFHLHQQNIKSNL</sequence>
<evidence type="ECO:0000256" key="1">
    <source>
        <dbReference type="ARBA" id="ARBA00004651"/>
    </source>
</evidence>
<dbReference type="GO" id="GO:0009103">
    <property type="term" value="P:lipopolysaccharide biosynthetic process"/>
    <property type="evidence" value="ECO:0007669"/>
    <property type="project" value="TreeGrafter"/>
</dbReference>
<feature type="transmembrane region" description="Helical" evidence="7">
    <location>
        <begin position="6"/>
        <end position="27"/>
    </location>
</feature>
<feature type="transmembrane region" description="Helical" evidence="7">
    <location>
        <begin position="259"/>
        <end position="282"/>
    </location>
</feature>
<evidence type="ECO:0000256" key="3">
    <source>
        <dbReference type="ARBA" id="ARBA00022679"/>
    </source>
</evidence>
<feature type="transmembrane region" description="Helical" evidence="7">
    <location>
        <begin position="165"/>
        <end position="181"/>
    </location>
</feature>
<feature type="transmembrane region" description="Helical" evidence="7">
    <location>
        <begin position="39"/>
        <end position="57"/>
    </location>
</feature>
<evidence type="ECO:0000256" key="7">
    <source>
        <dbReference type="SAM" id="Phobius"/>
    </source>
</evidence>
<dbReference type="GO" id="GO:0005886">
    <property type="term" value="C:plasma membrane"/>
    <property type="evidence" value="ECO:0007669"/>
    <property type="project" value="UniProtKB-SubCell"/>
</dbReference>
<feature type="transmembrane region" description="Helical" evidence="7">
    <location>
        <begin position="288"/>
        <end position="305"/>
    </location>
</feature>
<dbReference type="Pfam" id="PF00953">
    <property type="entry name" value="Glycos_transf_4"/>
    <property type="match status" value="1"/>
</dbReference>
<dbReference type="PANTHER" id="PTHR22926">
    <property type="entry name" value="PHOSPHO-N-ACETYLMURAMOYL-PENTAPEPTIDE-TRANSFERASE"/>
    <property type="match status" value="1"/>
</dbReference>
<evidence type="ECO:0000313" key="8">
    <source>
        <dbReference type="EMBL" id="MPM46982.1"/>
    </source>
</evidence>
<dbReference type="GO" id="GO:0044038">
    <property type="term" value="P:cell wall macromolecule biosynthetic process"/>
    <property type="evidence" value="ECO:0007669"/>
    <property type="project" value="TreeGrafter"/>
</dbReference>
<evidence type="ECO:0000256" key="2">
    <source>
        <dbReference type="ARBA" id="ARBA00022475"/>
    </source>
</evidence>
<dbReference type="PANTHER" id="PTHR22926:SF3">
    <property type="entry name" value="UNDECAPRENYL-PHOSPHATE ALPHA-N-ACETYLGLUCOSAMINYL 1-PHOSPHATE TRANSFERASE"/>
    <property type="match status" value="1"/>
</dbReference>
<proteinExistence type="predicted"/>
<accession>A0A645A1R8</accession>
<comment type="subcellular location">
    <subcellularLocation>
        <location evidence="1">Cell membrane</location>
        <topology evidence="1">Multi-pass membrane protein</topology>
    </subcellularLocation>
</comment>
<feature type="transmembrane region" description="Helical" evidence="7">
    <location>
        <begin position="139"/>
        <end position="159"/>
    </location>
</feature>
<dbReference type="AlphaFoldDB" id="A0A645A1R8"/>
<feature type="transmembrane region" description="Helical" evidence="7">
    <location>
        <begin position="215"/>
        <end position="238"/>
    </location>
</feature>
<keyword evidence="6 7" id="KW-0472">Membrane</keyword>
<evidence type="ECO:0000256" key="4">
    <source>
        <dbReference type="ARBA" id="ARBA00022692"/>
    </source>
</evidence>
<dbReference type="EMBL" id="VSSQ01011500">
    <property type="protein sequence ID" value="MPM46982.1"/>
    <property type="molecule type" value="Genomic_DNA"/>
</dbReference>
<organism evidence="8">
    <name type="scientific">bioreactor metagenome</name>
    <dbReference type="NCBI Taxonomy" id="1076179"/>
    <lineage>
        <taxon>unclassified sequences</taxon>
        <taxon>metagenomes</taxon>
        <taxon>ecological metagenomes</taxon>
    </lineage>
</organism>
<keyword evidence="4 7" id="KW-0812">Transmembrane</keyword>
<keyword evidence="5 7" id="KW-1133">Transmembrane helix</keyword>
<keyword evidence="3 8" id="KW-0808">Transferase</keyword>
<gene>
    <name evidence="8" type="primary">tagO_12</name>
    <name evidence="8" type="ORF">SDC9_93689</name>
</gene>
<comment type="caution">
    <text evidence="8">The sequence shown here is derived from an EMBL/GenBank/DDBJ whole genome shotgun (WGS) entry which is preliminary data.</text>
</comment>
<dbReference type="EC" id="2.7.8.33" evidence="8"/>
<dbReference type="InterPro" id="IPR000715">
    <property type="entry name" value="Glycosyl_transferase_4"/>
</dbReference>
<name>A0A645A1R8_9ZZZZ</name>
<evidence type="ECO:0000256" key="6">
    <source>
        <dbReference type="ARBA" id="ARBA00023136"/>
    </source>
</evidence>
<reference evidence="8" key="1">
    <citation type="submission" date="2019-08" db="EMBL/GenBank/DDBJ databases">
        <authorList>
            <person name="Kucharzyk K."/>
            <person name="Murdoch R.W."/>
            <person name="Higgins S."/>
            <person name="Loffler F."/>
        </authorList>
    </citation>
    <scope>NUCLEOTIDE SEQUENCE</scope>
</reference>
<evidence type="ECO:0000256" key="5">
    <source>
        <dbReference type="ARBA" id="ARBA00022989"/>
    </source>
</evidence>
<feature type="transmembrane region" description="Helical" evidence="7">
    <location>
        <begin position="63"/>
        <end position="79"/>
    </location>
</feature>
<dbReference type="GO" id="GO:0036380">
    <property type="term" value="F:UDP-N-acetylglucosamine-undecaprenyl-phosphate N-acetylglucosaminephosphotransferase activity"/>
    <property type="evidence" value="ECO:0007669"/>
    <property type="project" value="UniProtKB-EC"/>
</dbReference>
<protein>
    <submittedName>
        <fullName evidence="8">Putative undecaprenyl-phosphate N-acetylglucosaminyl 1-phosphate transferase</fullName>
        <ecNumber evidence="8">2.7.8.33</ecNumber>
    </submittedName>
</protein>
<feature type="transmembrane region" description="Helical" evidence="7">
    <location>
        <begin position="91"/>
        <end position="107"/>
    </location>
</feature>
<dbReference type="GO" id="GO:0071555">
    <property type="term" value="P:cell wall organization"/>
    <property type="evidence" value="ECO:0007669"/>
    <property type="project" value="TreeGrafter"/>
</dbReference>